<feature type="compositionally biased region" description="Low complexity" evidence="1">
    <location>
        <begin position="213"/>
        <end position="229"/>
    </location>
</feature>
<sequence length="523" mass="54736">MTDPHHAGNQERGAPAPTFFDPSFERLPGPVAGETAMAGPVLLLFDRDADRDWVADAAVALATGWHAAGRRTVLADLCLEDPFLNERIGLPNQEGVVDIFLYGASLARSARVVPGRGFHLISAGTYTPDAGEVLRSPRWDKIVAGFRDANAAMLLFAPLDAPELGALGRFAGESILLGSPAAGEAAAAALPGLTVRAWLAPPRGNPAPPVTAPPRAASPVSAPAAAPADRFPDPEPVMPWNAPAGSIPVPPPTSLPADPAYALPAENAAPREIPVFEADRVAEPVAAKKRGVSPLLLILLLIALLLAAAVLLAPRLGLALPFLGGAEPEPAAPVAKSAPARPVSGPPQPRGAALPYSVFVQNHQTPEAAEATAAEGARRFPEVQFFVFPEALQGLTYWRVMAGMAGDTTQVRALRDRLLAAKLVDPEDVSGPYDLIQSRPVTYAVGDFADAPQARARVAELAQKGIPSYVTPVPFSDGTERWTVYAGAYRDTAAAKAMGTMLQQARIPARVVQRTGRPPAAPK</sequence>
<keyword evidence="2" id="KW-0812">Transmembrane</keyword>
<accession>A0A841GW57</accession>
<evidence type="ECO:0000313" key="4">
    <source>
        <dbReference type="EMBL" id="MBB6070188.1"/>
    </source>
</evidence>
<dbReference type="InterPro" id="IPR036680">
    <property type="entry name" value="SPOR-like_sf"/>
</dbReference>
<keyword evidence="2" id="KW-0472">Membrane</keyword>
<dbReference type="Gene3D" id="3.30.70.1070">
    <property type="entry name" value="Sporulation related repeat"/>
    <property type="match status" value="1"/>
</dbReference>
<feature type="domain" description="SPOR" evidence="3">
    <location>
        <begin position="435"/>
        <end position="515"/>
    </location>
</feature>
<dbReference type="AlphaFoldDB" id="A0A841GW57"/>
<dbReference type="GO" id="GO:0042834">
    <property type="term" value="F:peptidoglycan binding"/>
    <property type="evidence" value="ECO:0007669"/>
    <property type="project" value="InterPro"/>
</dbReference>
<name>A0A841GW57_9BACT</name>
<dbReference type="PROSITE" id="PS51724">
    <property type="entry name" value="SPOR"/>
    <property type="match status" value="1"/>
</dbReference>
<keyword evidence="5" id="KW-1185">Reference proteome</keyword>
<proteinExistence type="predicted"/>
<comment type="caution">
    <text evidence="4">The sequence shown here is derived from an EMBL/GenBank/DDBJ whole genome shotgun (WGS) entry which is preliminary data.</text>
</comment>
<feature type="region of interest" description="Disordered" evidence="1">
    <location>
        <begin position="1"/>
        <end position="21"/>
    </location>
</feature>
<feature type="transmembrane region" description="Helical" evidence="2">
    <location>
        <begin position="295"/>
        <end position="313"/>
    </location>
</feature>
<reference evidence="4 5" key="1">
    <citation type="submission" date="2020-08" db="EMBL/GenBank/DDBJ databases">
        <title>Genomic Encyclopedia of Type Strains, Phase IV (KMG-IV): sequencing the most valuable type-strain genomes for metagenomic binning, comparative biology and taxonomic classification.</title>
        <authorList>
            <person name="Goeker M."/>
        </authorList>
    </citation>
    <scope>NUCLEOTIDE SEQUENCE [LARGE SCALE GENOMIC DNA]</scope>
    <source>
        <strain evidence="4 5">DSM 29007</strain>
    </source>
</reference>
<feature type="region of interest" description="Disordered" evidence="1">
    <location>
        <begin position="204"/>
        <end position="237"/>
    </location>
</feature>
<protein>
    <recommendedName>
        <fullName evidence="3">SPOR domain-containing protein</fullName>
    </recommendedName>
</protein>
<dbReference type="SUPFAM" id="SSF52540">
    <property type="entry name" value="P-loop containing nucleoside triphosphate hydrolases"/>
    <property type="match status" value="1"/>
</dbReference>
<organism evidence="4 5">
    <name type="scientific">Longimicrobium terrae</name>
    <dbReference type="NCBI Taxonomy" id="1639882"/>
    <lineage>
        <taxon>Bacteria</taxon>
        <taxon>Pseudomonadati</taxon>
        <taxon>Gemmatimonadota</taxon>
        <taxon>Longimicrobiia</taxon>
        <taxon>Longimicrobiales</taxon>
        <taxon>Longimicrobiaceae</taxon>
        <taxon>Longimicrobium</taxon>
    </lineage>
</organism>
<dbReference type="InterPro" id="IPR027417">
    <property type="entry name" value="P-loop_NTPase"/>
</dbReference>
<dbReference type="Pfam" id="PF05036">
    <property type="entry name" value="SPOR"/>
    <property type="match status" value="1"/>
</dbReference>
<dbReference type="Gene3D" id="3.40.50.300">
    <property type="entry name" value="P-loop containing nucleotide triphosphate hydrolases"/>
    <property type="match status" value="1"/>
</dbReference>
<dbReference type="InterPro" id="IPR007730">
    <property type="entry name" value="SPOR-like_dom"/>
</dbReference>
<dbReference type="RefSeq" id="WP_170035589.1">
    <property type="nucleotide sequence ID" value="NZ_JABDTL010000001.1"/>
</dbReference>
<dbReference type="Proteomes" id="UP000582837">
    <property type="component" value="Unassembled WGS sequence"/>
</dbReference>
<evidence type="ECO:0000259" key="3">
    <source>
        <dbReference type="PROSITE" id="PS51724"/>
    </source>
</evidence>
<dbReference type="SUPFAM" id="SSF110997">
    <property type="entry name" value="Sporulation related repeat"/>
    <property type="match status" value="1"/>
</dbReference>
<gene>
    <name evidence="4" type="ORF">HNQ61_001807</name>
</gene>
<evidence type="ECO:0000256" key="2">
    <source>
        <dbReference type="SAM" id="Phobius"/>
    </source>
</evidence>
<dbReference type="EMBL" id="JACHIA010000004">
    <property type="protein sequence ID" value="MBB6070188.1"/>
    <property type="molecule type" value="Genomic_DNA"/>
</dbReference>
<evidence type="ECO:0000256" key="1">
    <source>
        <dbReference type="SAM" id="MobiDB-lite"/>
    </source>
</evidence>
<keyword evidence="2" id="KW-1133">Transmembrane helix</keyword>
<evidence type="ECO:0000313" key="5">
    <source>
        <dbReference type="Proteomes" id="UP000582837"/>
    </source>
</evidence>